<evidence type="ECO:0000256" key="2">
    <source>
        <dbReference type="ARBA" id="ARBA00006472"/>
    </source>
</evidence>
<evidence type="ECO:0000256" key="3">
    <source>
        <dbReference type="ARBA" id="ARBA00013252"/>
    </source>
</evidence>
<comment type="similarity">
    <text evidence="2">Belongs to the pterin-4-alpha-carbinolamine dehydratase family.</text>
</comment>
<feature type="non-terminal residue" evidence="5">
    <location>
        <position position="84"/>
    </location>
</feature>
<dbReference type="GO" id="GO:0008124">
    <property type="term" value="F:4-alpha-hydroxytetrahydrobiopterin dehydratase activity"/>
    <property type="evidence" value="ECO:0007669"/>
    <property type="project" value="UniProtKB-EC"/>
</dbReference>
<dbReference type="InterPro" id="IPR001533">
    <property type="entry name" value="Pterin_deHydtase"/>
</dbReference>
<evidence type="ECO:0000313" key="5">
    <source>
        <dbReference type="EMBL" id="SVD74218.1"/>
    </source>
</evidence>
<keyword evidence="4" id="KW-0456">Lyase</keyword>
<dbReference type="GO" id="GO:0006729">
    <property type="term" value="P:tetrahydrobiopterin biosynthetic process"/>
    <property type="evidence" value="ECO:0007669"/>
    <property type="project" value="InterPro"/>
</dbReference>
<dbReference type="CDD" id="cd00488">
    <property type="entry name" value="PCD_DCoH"/>
    <property type="match status" value="1"/>
</dbReference>
<dbReference type="PANTHER" id="PTHR12599:SF0">
    <property type="entry name" value="PTERIN-4-ALPHA-CARBINOLAMINE DEHYDRATASE"/>
    <property type="match status" value="1"/>
</dbReference>
<proteinExistence type="inferred from homology"/>
<dbReference type="SUPFAM" id="SSF55248">
    <property type="entry name" value="PCD-like"/>
    <property type="match status" value="1"/>
</dbReference>
<dbReference type="EC" id="4.2.1.96" evidence="3"/>
<name>A0A382XVA3_9ZZZZ</name>
<dbReference type="Pfam" id="PF01329">
    <property type="entry name" value="Pterin_4a"/>
    <property type="match status" value="1"/>
</dbReference>
<dbReference type="EMBL" id="UINC01170260">
    <property type="protein sequence ID" value="SVD74218.1"/>
    <property type="molecule type" value="Genomic_DNA"/>
</dbReference>
<protein>
    <recommendedName>
        <fullName evidence="3">4a-hydroxytetrahydrobiopterin dehydratase</fullName>
        <ecNumber evidence="3">4.2.1.96</ecNumber>
    </recommendedName>
</protein>
<reference evidence="5" key="1">
    <citation type="submission" date="2018-05" db="EMBL/GenBank/DDBJ databases">
        <authorList>
            <person name="Lanie J.A."/>
            <person name="Ng W.-L."/>
            <person name="Kazmierczak K.M."/>
            <person name="Andrzejewski T.M."/>
            <person name="Davidsen T.M."/>
            <person name="Wayne K.J."/>
            <person name="Tettelin H."/>
            <person name="Glass J.I."/>
            <person name="Rusch D."/>
            <person name="Podicherti R."/>
            <person name="Tsui H.-C.T."/>
            <person name="Winkler M.E."/>
        </authorList>
    </citation>
    <scope>NUCLEOTIDE SEQUENCE</scope>
</reference>
<accession>A0A382XVA3</accession>
<dbReference type="PANTHER" id="PTHR12599">
    <property type="entry name" value="PTERIN-4-ALPHA-CARBINOLAMINE DEHYDRATASE"/>
    <property type="match status" value="1"/>
</dbReference>
<sequence>MADLMSDGDVEKSLKGLDGWAYDDVYKQVHKEFVFGSFEASVTFVQHVASIASEMDHYPDILIHKGGSVRITATTHDMSGITEK</sequence>
<dbReference type="AlphaFoldDB" id="A0A382XVA3"/>
<dbReference type="Gene3D" id="3.30.1360.20">
    <property type="entry name" value="Transcriptional coactivator/pterin dehydratase"/>
    <property type="match status" value="1"/>
</dbReference>
<organism evidence="5">
    <name type="scientific">marine metagenome</name>
    <dbReference type="NCBI Taxonomy" id="408172"/>
    <lineage>
        <taxon>unclassified sequences</taxon>
        <taxon>metagenomes</taxon>
        <taxon>ecological metagenomes</taxon>
    </lineage>
</organism>
<dbReference type="InterPro" id="IPR036428">
    <property type="entry name" value="PCD_sf"/>
</dbReference>
<gene>
    <name evidence="5" type="ORF">METZ01_LOCUS427072</name>
</gene>
<comment type="catalytic activity">
    <reaction evidence="1">
        <text>(4aS,6R)-4a-hydroxy-L-erythro-5,6,7,8-tetrahydrobiopterin = (6R)-L-erythro-6,7-dihydrobiopterin + H2O</text>
        <dbReference type="Rhea" id="RHEA:11920"/>
        <dbReference type="ChEBI" id="CHEBI:15377"/>
        <dbReference type="ChEBI" id="CHEBI:15642"/>
        <dbReference type="ChEBI" id="CHEBI:43120"/>
        <dbReference type="EC" id="4.2.1.96"/>
    </reaction>
</comment>
<evidence type="ECO:0000256" key="1">
    <source>
        <dbReference type="ARBA" id="ARBA00001554"/>
    </source>
</evidence>
<evidence type="ECO:0000256" key="4">
    <source>
        <dbReference type="ARBA" id="ARBA00023239"/>
    </source>
</evidence>